<proteinExistence type="predicted"/>
<dbReference type="AlphaFoldDB" id="A0A2U1KNL1"/>
<name>A0A2U1KNL1_ARTAN</name>
<dbReference type="OrthoDB" id="1928976at2759"/>
<reference evidence="1 2" key="1">
    <citation type="journal article" date="2018" name="Mol. Plant">
        <title>The genome of Artemisia annua provides insight into the evolution of Asteraceae family and artemisinin biosynthesis.</title>
        <authorList>
            <person name="Shen Q."/>
            <person name="Zhang L."/>
            <person name="Liao Z."/>
            <person name="Wang S."/>
            <person name="Yan T."/>
            <person name="Shi P."/>
            <person name="Liu M."/>
            <person name="Fu X."/>
            <person name="Pan Q."/>
            <person name="Wang Y."/>
            <person name="Lv Z."/>
            <person name="Lu X."/>
            <person name="Zhang F."/>
            <person name="Jiang W."/>
            <person name="Ma Y."/>
            <person name="Chen M."/>
            <person name="Hao X."/>
            <person name="Li L."/>
            <person name="Tang Y."/>
            <person name="Lv G."/>
            <person name="Zhou Y."/>
            <person name="Sun X."/>
            <person name="Brodelius P.E."/>
            <person name="Rose J.K.C."/>
            <person name="Tang K."/>
        </authorList>
    </citation>
    <scope>NUCLEOTIDE SEQUENCE [LARGE SCALE GENOMIC DNA]</scope>
    <source>
        <strain evidence="2">cv. Huhao1</strain>
        <tissue evidence="1">Leaf</tissue>
    </source>
</reference>
<dbReference type="PANTHER" id="PTHR45786">
    <property type="entry name" value="DNA BINDING PROTEIN-LIKE"/>
    <property type="match status" value="1"/>
</dbReference>
<dbReference type="PANTHER" id="PTHR45786:SF74">
    <property type="entry name" value="ATP-DEPENDENT DNA HELICASE"/>
    <property type="match status" value="1"/>
</dbReference>
<dbReference type="STRING" id="35608.A0A2U1KNL1"/>
<comment type="caution">
    <text evidence="1">The sequence shown here is derived from an EMBL/GenBank/DDBJ whole genome shotgun (WGS) entry which is preliminary data.</text>
</comment>
<organism evidence="1 2">
    <name type="scientific">Artemisia annua</name>
    <name type="common">Sweet wormwood</name>
    <dbReference type="NCBI Taxonomy" id="35608"/>
    <lineage>
        <taxon>Eukaryota</taxon>
        <taxon>Viridiplantae</taxon>
        <taxon>Streptophyta</taxon>
        <taxon>Embryophyta</taxon>
        <taxon>Tracheophyta</taxon>
        <taxon>Spermatophyta</taxon>
        <taxon>Magnoliopsida</taxon>
        <taxon>eudicotyledons</taxon>
        <taxon>Gunneridae</taxon>
        <taxon>Pentapetalae</taxon>
        <taxon>asterids</taxon>
        <taxon>campanulids</taxon>
        <taxon>Asterales</taxon>
        <taxon>Asteraceae</taxon>
        <taxon>Asteroideae</taxon>
        <taxon>Anthemideae</taxon>
        <taxon>Artemisiinae</taxon>
        <taxon>Artemisia</taxon>
    </lineage>
</organism>
<keyword evidence="2" id="KW-1185">Reference proteome</keyword>
<dbReference type="Proteomes" id="UP000245207">
    <property type="component" value="Unassembled WGS sequence"/>
</dbReference>
<protein>
    <submittedName>
        <fullName evidence="1">Uncharacterized protein</fullName>
    </submittedName>
</protein>
<accession>A0A2U1KNL1</accession>
<evidence type="ECO:0000313" key="2">
    <source>
        <dbReference type="Proteomes" id="UP000245207"/>
    </source>
</evidence>
<gene>
    <name evidence="1" type="ORF">CTI12_AA562730</name>
</gene>
<dbReference type="EMBL" id="PKPP01015739">
    <property type="protein sequence ID" value="PWA38349.1"/>
    <property type="molecule type" value="Genomic_DNA"/>
</dbReference>
<evidence type="ECO:0000313" key="1">
    <source>
        <dbReference type="EMBL" id="PWA38349.1"/>
    </source>
</evidence>
<sequence>MSYHVVKFMLPSIASGTENIDEIHTNPFTDLHDELFTSSRIYSCIAAPLIMCLYSAEMNFRLMWIIASIVAIEQCFPLIKGARRQQVQCTPGQEGSTVDGPCLIDAEHLDKQQFDPLLLYSQVFFLFFHVFRIQGFQILTYIWDNATGSAIIAMPVSGAEIDDSVNRGRGPYVFKISGQIYHWIGAMCPEQDKRPKFLQLYIYDTHNEVANRL</sequence>